<evidence type="ECO:0000256" key="7">
    <source>
        <dbReference type="RuleBase" id="RU366067"/>
    </source>
</evidence>
<keyword evidence="9" id="KW-1185">Reference proteome</keyword>
<dbReference type="AlphaFoldDB" id="A0A6N9NJ04"/>
<keyword evidence="5 7" id="KW-0378">Hydrolase</keyword>
<proteinExistence type="inferred from homology"/>
<dbReference type="EMBL" id="WWNE01000006">
    <property type="protein sequence ID" value="NBG65903.1"/>
    <property type="molecule type" value="Genomic_DNA"/>
</dbReference>
<evidence type="ECO:0000313" key="9">
    <source>
        <dbReference type="Proteomes" id="UP000470771"/>
    </source>
</evidence>
<dbReference type="GO" id="GO:0006508">
    <property type="term" value="P:proteolysis"/>
    <property type="evidence" value="ECO:0007669"/>
    <property type="project" value="UniProtKB-KW"/>
</dbReference>
<gene>
    <name evidence="8" type="ORF">GQN54_07210</name>
</gene>
<comment type="caution">
    <text evidence="8">The sequence shown here is derived from an EMBL/GenBank/DDBJ whole genome shotgun (WGS) entry which is preliminary data.</text>
</comment>
<dbReference type="Proteomes" id="UP000470771">
    <property type="component" value="Unassembled WGS sequence"/>
</dbReference>
<organism evidence="8 9">
    <name type="scientific">Acidiluteibacter ferrifornacis</name>
    <dbReference type="NCBI Taxonomy" id="2692424"/>
    <lineage>
        <taxon>Bacteria</taxon>
        <taxon>Pseudomonadati</taxon>
        <taxon>Bacteroidota</taxon>
        <taxon>Flavobacteriia</taxon>
        <taxon>Flavobacteriales</taxon>
        <taxon>Cryomorphaceae</taxon>
        <taxon>Acidiluteibacter</taxon>
    </lineage>
</organism>
<sequence length="746" mass="84962">MKKIALVFIAALFLLGVPKVKADEGMWLPMFVKRLNYVDMQKQGLQLTPEEIYSVNNSSLKDAIVRLGGGFCTGEIISDKGLMLTNHHCGFGVIQENSTKENNYLRDGFWAKENKDEIPAGFSVSFLVKMDDVTKDIIPFLGVELTEAQRTAKADSIIKVLEEKAGTDNEYDIQIKSFYNGNEYYLFVYETFGDVRFVGAPPSSIGKYGGDTDNWMWPRHTGDFTLFRVYADADNKPTKEYKEDNRPYTPKHSLPVNIADRRAGDYSMIFGYPGSTDRYLSSYGVEMAVNIQQPSIVKLRRQVLDIYEAEMAKDEQTYINYADKQASVANYWKYFQGQTAGLKRLKIYDKKKAEEDAFEAWIAKDSKKAEEYKNVISNYDQGYQELSKIILKSTYDIEAIYRIEAVSFAWRSRGLLGALSSDDEEKKAKAVESFKATAEKQFKEYSYAIDKQVFAAMVKAYATDIPADQQPKMFKDLVAKFKGDYAKMADKIYSKSIYTSKERMMKFLDKPKASTIEKDPLYQLAKTIILEDYVQTLGAQKKEINEKLDNAGRLYLKGIREMNPNHAYAPDANSTMRVTYGSVKDYYPRDAVYYNYYTTIEGIMEKEDPKNPEFVVPAKLKELYKAKDYGQYANSKGEMIVNFISNNDITGGNSGSPVINGRGELIGTAFDGNWEAMSGDIAFETELQRTISVDIRYTLFIIDKYAGAKHLIDEMKIIRELSPNTTVEVPVKEEVKEEKAKETKKK</sequence>
<evidence type="ECO:0000256" key="2">
    <source>
        <dbReference type="ARBA" id="ARBA00022438"/>
    </source>
</evidence>
<evidence type="ECO:0000256" key="1">
    <source>
        <dbReference type="ARBA" id="ARBA00010491"/>
    </source>
</evidence>
<reference evidence="8 9" key="1">
    <citation type="submission" date="2019-12" db="EMBL/GenBank/DDBJ databases">
        <authorList>
            <person name="Zhao J."/>
        </authorList>
    </citation>
    <scope>NUCLEOTIDE SEQUENCE [LARGE SCALE GENOMIC DNA]</scope>
    <source>
        <strain evidence="8 9">S-15</strain>
    </source>
</reference>
<evidence type="ECO:0000256" key="4">
    <source>
        <dbReference type="ARBA" id="ARBA00022729"/>
    </source>
</evidence>
<keyword evidence="4" id="KW-0732">Signal</keyword>
<accession>A0A6N9NJ04</accession>
<evidence type="ECO:0000256" key="5">
    <source>
        <dbReference type="ARBA" id="ARBA00022801"/>
    </source>
</evidence>
<dbReference type="GO" id="GO:0043171">
    <property type="term" value="P:peptide catabolic process"/>
    <property type="evidence" value="ECO:0007669"/>
    <property type="project" value="UniProtKB-UniRule"/>
</dbReference>
<dbReference type="GO" id="GO:0070009">
    <property type="term" value="F:serine-type aminopeptidase activity"/>
    <property type="evidence" value="ECO:0007669"/>
    <property type="project" value="UniProtKB-UniRule"/>
</dbReference>
<dbReference type="Pfam" id="PF10459">
    <property type="entry name" value="Peptidase_S46"/>
    <property type="match status" value="1"/>
</dbReference>
<dbReference type="SUPFAM" id="SSF50494">
    <property type="entry name" value="Trypsin-like serine proteases"/>
    <property type="match status" value="1"/>
</dbReference>
<dbReference type="Gene3D" id="2.40.10.10">
    <property type="entry name" value="Trypsin-like serine proteases"/>
    <property type="match status" value="1"/>
</dbReference>
<dbReference type="InterPro" id="IPR043504">
    <property type="entry name" value="Peptidase_S1_PA_chymotrypsin"/>
</dbReference>
<keyword evidence="6 7" id="KW-0720">Serine protease</keyword>
<dbReference type="PANTHER" id="PTHR38469">
    <property type="entry name" value="PERIPLASMIC PEPTIDASE SUBFAMILY S1B"/>
    <property type="match status" value="1"/>
</dbReference>
<comment type="similarity">
    <text evidence="1 7">Belongs to the peptidase S46 family.</text>
</comment>
<evidence type="ECO:0000313" key="8">
    <source>
        <dbReference type="EMBL" id="NBG65903.1"/>
    </source>
</evidence>
<evidence type="ECO:0000256" key="6">
    <source>
        <dbReference type="ARBA" id="ARBA00022825"/>
    </source>
</evidence>
<dbReference type="RefSeq" id="WP_160632859.1">
    <property type="nucleotide sequence ID" value="NZ_WWNE01000006.1"/>
</dbReference>
<dbReference type="InterPro" id="IPR019500">
    <property type="entry name" value="Pep_S46"/>
</dbReference>
<dbReference type="PANTHER" id="PTHR38469:SF1">
    <property type="entry name" value="PERIPLASMIC PEPTIDASE SUBFAMILY S1B"/>
    <property type="match status" value="1"/>
</dbReference>
<keyword evidence="3 7" id="KW-0645">Protease</keyword>
<dbReference type="EC" id="3.4.14.-" evidence="7"/>
<name>A0A6N9NJ04_9FLAO</name>
<comment type="function">
    <text evidence="7">Catalyzes the removal of dipeptides from the N-terminus of oligopeptides.</text>
</comment>
<evidence type="ECO:0000256" key="3">
    <source>
        <dbReference type="ARBA" id="ARBA00022670"/>
    </source>
</evidence>
<dbReference type="GO" id="GO:0008239">
    <property type="term" value="F:dipeptidyl-peptidase activity"/>
    <property type="evidence" value="ECO:0007669"/>
    <property type="project" value="UniProtKB-UniRule"/>
</dbReference>
<protein>
    <recommendedName>
        <fullName evidence="7">Dipeptidyl-peptidase</fullName>
        <ecNumber evidence="7">3.4.14.-</ecNumber>
    </recommendedName>
</protein>
<keyword evidence="2 7" id="KW-0031">Aminopeptidase</keyword>
<dbReference type="InterPro" id="IPR009003">
    <property type="entry name" value="Peptidase_S1_PA"/>
</dbReference>